<dbReference type="AlphaFoldDB" id="A0A0N0DWQ6"/>
<comment type="caution">
    <text evidence="1">The sequence shown here is derived from an EMBL/GenBank/DDBJ whole genome shotgun (WGS) entry which is preliminary data.</text>
</comment>
<dbReference type="GeneID" id="26903520"/>
<name>A0A0N0DWQ6_LEPPY</name>
<evidence type="ECO:0000313" key="1">
    <source>
        <dbReference type="EMBL" id="KPA82071.1"/>
    </source>
</evidence>
<dbReference type="VEuPathDB" id="TriTrypDB:LpyrH10_05_0890"/>
<keyword evidence="2" id="KW-1185">Reference proteome</keyword>
<dbReference type="RefSeq" id="XP_015660509.1">
    <property type="nucleotide sequence ID" value="XM_015800502.1"/>
</dbReference>
<dbReference type="OrthoDB" id="10576802at2759"/>
<dbReference type="RefSeq" id="XP_015660510.1">
    <property type="nucleotide sequence ID" value="XM_015800503.1"/>
</dbReference>
<dbReference type="OMA" id="ECATTGT"/>
<dbReference type="EMBL" id="LGTL01000005">
    <property type="protein sequence ID" value="KPA82070.1"/>
    <property type="molecule type" value="Genomic_DNA"/>
</dbReference>
<protein>
    <submittedName>
        <fullName evidence="1">Uncharacterized protein</fullName>
    </submittedName>
</protein>
<dbReference type="Proteomes" id="UP000037923">
    <property type="component" value="Unassembled WGS sequence"/>
</dbReference>
<sequence length="265" mass="28278">MPRFSGCATNKDDVQTAPPVRCVSRSRGCAAGAATYGNGKTLQVTVSGRASTLITLMPSPSAPFAPLAARPAGTAPSWADAHNRLEVHEGASSYEAVTGQASFLRSCTHSRYSSSVITDTDIEDECICTDTASTIGSASPLRGYRRQHKRRSEVAGAHSLLLQATPTQTTWEESVVTELDRDFSGSATAVLHRGAASTRRTSAVCPSEEPCTFYQCSSGIASSTNLDDFAEEREQRGRGVHCSVSWLNRNESCAAIEEDIPEEIV</sequence>
<dbReference type="EMBL" id="LGTL01000005">
    <property type="protein sequence ID" value="KPA82071.1"/>
    <property type="molecule type" value="Genomic_DNA"/>
</dbReference>
<evidence type="ECO:0000313" key="2">
    <source>
        <dbReference type="Proteomes" id="UP000037923"/>
    </source>
</evidence>
<gene>
    <name evidence="1" type="ORF">ABB37_03229</name>
</gene>
<proteinExistence type="predicted"/>
<accession>A0A0N0DWQ6</accession>
<reference evidence="1 2" key="1">
    <citation type="submission" date="2015-07" db="EMBL/GenBank/DDBJ databases">
        <title>High-quality genome of monoxenous trypanosomatid Leptomonas pyrrhocoris.</title>
        <authorList>
            <person name="Flegontov P."/>
            <person name="Butenko A."/>
            <person name="Firsov S."/>
            <person name="Vlcek C."/>
            <person name="Logacheva M.D."/>
            <person name="Field M."/>
            <person name="Filatov D."/>
            <person name="Flegontova O."/>
            <person name="Gerasimov E."/>
            <person name="Jackson A.P."/>
            <person name="Kelly S."/>
            <person name="Opperdoes F."/>
            <person name="O'Reilly A."/>
            <person name="Votypka J."/>
            <person name="Yurchenko V."/>
            <person name="Lukes J."/>
        </authorList>
    </citation>
    <scope>NUCLEOTIDE SEQUENCE [LARGE SCALE GENOMIC DNA]</scope>
    <source>
        <strain evidence="1">H10</strain>
    </source>
</reference>
<organism evidence="1 2">
    <name type="scientific">Leptomonas pyrrhocoris</name>
    <name type="common">Firebug parasite</name>
    <dbReference type="NCBI Taxonomy" id="157538"/>
    <lineage>
        <taxon>Eukaryota</taxon>
        <taxon>Discoba</taxon>
        <taxon>Euglenozoa</taxon>
        <taxon>Kinetoplastea</taxon>
        <taxon>Metakinetoplastina</taxon>
        <taxon>Trypanosomatida</taxon>
        <taxon>Trypanosomatidae</taxon>
        <taxon>Leishmaniinae</taxon>
        <taxon>Leptomonas</taxon>
    </lineage>
</organism>